<evidence type="ECO:0000313" key="2">
    <source>
        <dbReference type="EMBL" id="NCU19085.1"/>
    </source>
</evidence>
<feature type="domain" description="PepSY" evidence="1">
    <location>
        <begin position="23"/>
        <end position="58"/>
    </location>
</feature>
<protein>
    <recommendedName>
        <fullName evidence="1">PepSY domain-containing protein</fullName>
    </recommendedName>
</protein>
<dbReference type="InterPro" id="IPR025711">
    <property type="entry name" value="PepSY"/>
</dbReference>
<proteinExistence type="predicted"/>
<dbReference type="RefSeq" id="WP_161921903.1">
    <property type="nucleotide sequence ID" value="NZ_JAACYS010000122.1"/>
</dbReference>
<accession>A0ABX0A6N9</accession>
<evidence type="ECO:0000259" key="1">
    <source>
        <dbReference type="Pfam" id="PF03413"/>
    </source>
</evidence>
<comment type="caution">
    <text evidence="2">The sequence shown here is derived from an EMBL/GenBank/DDBJ whole genome shotgun (WGS) entry which is preliminary data.</text>
</comment>
<keyword evidence="3" id="KW-1185">Reference proteome</keyword>
<evidence type="ECO:0000313" key="3">
    <source>
        <dbReference type="Proteomes" id="UP000743899"/>
    </source>
</evidence>
<organism evidence="2 3">
    <name type="scientific">Pallidibacillus pasinlerensis</name>
    <dbReference type="NCBI Taxonomy" id="2703818"/>
    <lineage>
        <taxon>Bacteria</taxon>
        <taxon>Bacillati</taxon>
        <taxon>Bacillota</taxon>
        <taxon>Bacilli</taxon>
        <taxon>Bacillales</taxon>
        <taxon>Bacillaceae</taxon>
        <taxon>Pallidibacillus</taxon>
    </lineage>
</organism>
<gene>
    <name evidence="2" type="ORF">GW534_15655</name>
</gene>
<dbReference type="Gene3D" id="3.10.450.40">
    <property type="match status" value="1"/>
</dbReference>
<sequence>MEVGQKQVVTEQQVEQQAQLELPISKEKAIEIAERQTGGKVIEIELDRDDRRYVYEIEHVAAC</sequence>
<dbReference type="Proteomes" id="UP000743899">
    <property type="component" value="Unassembled WGS sequence"/>
</dbReference>
<reference evidence="2 3" key="1">
    <citation type="submission" date="2020-01" db="EMBL/GenBank/DDBJ databases">
        <title>A novel Bacillus sp. from Pasinler.</title>
        <authorList>
            <person name="Adiguzel A."/>
            <person name="Ay H."/>
            <person name="Baltaci M.O."/>
        </authorList>
    </citation>
    <scope>NUCLEOTIDE SEQUENCE [LARGE SCALE GENOMIC DNA]</scope>
    <source>
        <strain evidence="2 3">P1</strain>
    </source>
</reference>
<dbReference type="EMBL" id="JAACYS010000122">
    <property type="protein sequence ID" value="NCU19085.1"/>
    <property type="molecule type" value="Genomic_DNA"/>
</dbReference>
<dbReference type="Pfam" id="PF03413">
    <property type="entry name" value="PepSY"/>
    <property type="match status" value="1"/>
</dbReference>
<name>A0ABX0A6N9_9BACI</name>